<dbReference type="EMBL" id="CAJHNH020008550">
    <property type="protein sequence ID" value="CAG5136636.1"/>
    <property type="molecule type" value="Genomic_DNA"/>
</dbReference>
<dbReference type="PANTHER" id="PTHR43404:SF2">
    <property type="entry name" value="LIPOPOLYSACCHARIDE CHOLINEPHOSPHOTRANSFERASE LICD"/>
    <property type="match status" value="1"/>
</dbReference>
<dbReference type="PANTHER" id="PTHR43404">
    <property type="entry name" value="LIPOPOLYSACCHARIDE CHOLINEPHOSPHOTRANSFERASE LICD"/>
    <property type="match status" value="1"/>
</dbReference>
<name>A0A8S4ACF3_9EUPU</name>
<dbReference type="Proteomes" id="UP000678393">
    <property type="component" value="Unassembled WGS sequence"/>
</dbReference>
<dbReference type="InterPro" id="IPR052942">
    <property type="entry name" value="LPS_cholinephosphotransferase"/>
</dbReference>
<dbReference type="OrthoDB" id="419198at2759"/>
<organism evidence="2 3">
    <name type="scientific">Candidula unifasciata</name>
    <dbReference type="NCBI Taxonomy" id="100452"/>
    <lineage>
        <taxon>Eukaryota</taxon>
        <taxon>Metazoa</taxon>
        <taxon>Spiralia</taxon>
        <taxon>Lophotrochozoa</taxon>
        <taxon>Mollusca</taxon>
        <taxon>Gastropoda</taxon>
        <taxon>Heterobranchia</taxon>
        <taxon>Euthyneura</taxon>
        <taxon>Panpulmonata</taxon>
        <taxon>Eupulmonata</taxon>
        <taxon>Stylommatophora</taxon>
        <taxon>Helicina</taxon>
        <taxon>Helicoidea</taxon>
        <taxon>Geomitridae</taxon>
        <taxon>Candidula</taxon>
    </lineage>
</organism>
<dbReference type="GO" id="GO:0009100">
    <property type="term" value="P:glycoprotein metabolic process"/>
    <property type="evidence" value="ECO:0007669"/>
    <property type="project" value="UniProtKB-ARBA"/>
</dbReference>
<evidence type="ECO:0000313" key="3">
    <source>
        <dbReference type="Proteomes" id="UP000678393"/>
    </source>
</evidence>
<dbReference type="InterPro" id="IPR007074">
    <property type="entry name" value="LicD/FKTN/FKRP_NTP_transf"/>
</dbReference>
<evidence type="ECO:0000259" key="1">
    <source>
        <dbReference type="Pfam" id="PF04991"/>
    </source>
</evidence>
<dbReference type="AlphaFoldDB" id="A0A8S4ACF3"/>
<dbReference type="Pfam" id="PF04991">
    <property type="entry name" value="LicD"/>
    <property type="match status" value="1"/>
</dbReference>
<comment type="caution">
    <text evidence="2">The sequence shown here is derived from an EMBL/GenBank/DDBJ whole genome shotgun (WGS) entry which is preliminary data.</text>
</comment>
<accession>A0A8S4ACF3</accession>
<proteinExistence type="predicted"/>
<feature type="non-terminal residue" evidence="2">
    <location>
        <position position="237"/>
    </location>
</feature>
<protein>
    <recommendedName>
        <fullName evidence="1">LicD/FKTN/FKRP nucleotidyltransferase domain-containing protein</fullName>
    </recommendedName>
</protein>
<keyword evidence="3" id="KW-1185">Reference proteome</keyword>
<sequence>FSNFKPPMSALWQKRLRLTFKVFATAMKLFNVTYFLTEGSMLGVYRHHGYIPWDDDMDICMNGTDWLKVKQILHCIPDFDVDTRSYMMYKFFWQQSEPMRNDDLVHVPYIDIFFFTEDAEYIWALSRIKKHRLVFKKADIFPLTSRPFEDQMVSVPRRFEHLCTTMYDPTVCVSRDYDHLSGRPLVPFYEYEYKPCYIFRKYYPFVERQEVVIEGKPATVEVKKLGKKVLSNFTVFH</sequence>
<evidence type="ECO:0000313" key="2">
    <source>
        <dbReference type="EMBL" id="CAG5136636.1"/>
    </source>
</evidence>
<feature type="domain" description="LicD/FKTN/FKRP nucleotidyltransferase" evidence="1">
    <location>
        <begin position="31"/>
        <end position="80"/>
    </location>
</feature>
<gene>
    <name evidence="2" type="ORF">CUNI_LOCUS22194</name>
</gene>
<reference evidence="2" key="1">
    <citation type="submission" date="2021-04" db="EMBL/GenBank/DDBJ databases">
        <authorList>
            <consortium name="Molecular Ecology Group"/>
        </authorList>
    </citation>
    <scope>NUCLEOTIDE SEQUENCE</scope>
</reference>